<name>A0ABQ3TT55_STRHY</name>
<organism evidence="2 3">
    <name type="scientific">Streptomyces hygroscopicus</name>
    <dbReference type="NCBI Taxonomy" id="1912"/>
    <lineage>
        <taxon>Bacteria</taxon>
        <taxon>Bacillati</taxon>
        <taxon>Actinomycetota</taxon>
        <taxon>Actinomycetes</taxon>
        <taxon>Kitasatosporales</taxon>
        <taxon>Streptomycetaceae</taxon>
        <taxon>Streptomyces</taxon>
        <taxon>Streptomyces violaceusniger group</taxon>
    </lineage>
</organism>
<protein>
    <submittedName>
        <fullName evidence="2">Uncharacterized protein</fullName>
    </submittedName>
</protein>
<reference evidence="2" key="1">
    <citation type="submission" date="2024-05" db="EMBL/GenBank/DDBJ databases">
        <title>Whole genome shotgun sequence of Streptomyces hygroscopicus NBRC 113678.</title>
        <authorList>
            <person name="Komaki H."/>
            <person name="Tamura T."/>
        </authorList>
    </citation>
    <scope>NUCLEOTIDE SEQUENCE</scope>
    <source>
        <strain evidence="2">N11-34</strain>
    </source>
</reference>
<comment type="caution">
    <text evidence="2">The sequence shown here is derived from an EMBL/GenBank/DDBJ whole genome shotgun (WGS) entry which is preliminary data.</text>
</comment>
<evidence type="ECO:0000313" key="2">
    <source>
        <dbReference type="EMBL" id="GHJ26519.1"/>
    </source>
</evidence>
<sequence length="94" mass="9857">MTARGLAVRRPRRWTGGLSDEAAPSSGRGPGPTRALLGQARTSAQIATVRNHRHRTGRGSADVLKCRPRRGTGSPRGAGAADEGRPAARPPVTR</sequence>
<feature type="region of interest" description="Disordered" evidence="1">
    <location>
        <begin position="1"/>
        <end position="94"/>
    </location>
</feature>
<dbReference type="EMBL" id="BNEK01000002">
    <property type="protein sequence ID" value="GHJ26519.1"/>
    <property type="molecule type" value="Genomic_DNA"/>
</dbReference>
<gene>
    <name evidence="2" type="ORF">TPA0910_09520</name>
</gene>
<keyword evidence="3" id="KW-1185">Reference proteome</keyword>
<dbReference type="Proteomes" id="UP001054854">
    <property type="component" value="Unassembled WGS sequence"/>
</dbReference>
<evidence type="ECO:0000256" key="1">
    <source>
        <dbReference type="SAM" id="MobiDB-lite"/>
    </source>
</evidence>
<evidence type="ECO:0000313" key="3">
    <source>
        <dbReference type="Proteomes" id="UP001054854"/>
    </source>
</evidence>
<accession>A0ABQ3TT55</accession>
<proteinExistence type="predicted"/>